<accession>A0A0S4KTR4</accession>
<dbReference type="InterPro" id="IPR023572">
    <property type="entry name" value="Archease_dom"/>
</dbReference>
<keyword evidence="3" id="KW-0479">Metal-binding</keyword>
<dbReference type="Proteomes" id="UP000066284">
    <property type="component" value="Chromosome 1"/>
</dbReference>
<dbReference type="PANTHER" id="PTHR12682">
    <property type="entry name" value="ARCHEASE"/>
    <property type="match status" value="1"/>
</dbReference>
<evidence type="ECO:0000256" key="4">
    <source>
        <dbReference type="ARBA" id="ARBA00022837"/>
    </source>
</evidence>
<dbReference type="STRING" id="1715989.NITINOP_0748"/>
<keyword evidence="7" id="KW-1185">Reference proteome</keyword>
<dbReference type="RefSeq" id="WP_197549201.1">
    <property type="nucleotide sequence ID" value="NZ_LN885086.1"/>
</dbReference>
<evidence type="ECO:0000313" key="7">
    <source>
        <dbReference type="Proteomes" id="UP000066284"/>
    </source>
</evidence>
<dbReference type="InterPro" id="IPR036820">
    <property type="entry name" value="Archease_dom_sf"/>
</dbReference>
<evidence type="ECO:0000256" key="3">
    <source>
        <dbReference type="ARBA" id="ARBA00022723"/>
    </source>
</evidence>
<protein>
    <recommendedName>
        <fullName evidence="5">Archease domain-containing protein</fullName>
    </recommendedName>
</protein>
<dbReference type="EMBL" id="LN885086">
    <property type="protein sequence ID" value="CUQ65723.1"/>
    <property type="molecule type" value="Genomic_DNA"/>
</dbReference>
<dbReference type="GO" id="GO:0008033">
    <property type="term" value="P:tRNA processing"/>
    <property type="evidence" value="ECO:0007669"/>
    <property type="project" value="UniProtKB-KW"/>
</dbReference>
<dbReference type="Pfam" id="PF01951">
    <property type="entry name" value="Archease"/>
    <property type="match status" value="1"/>
</dbReference>
<gene>
    <name evidence="6" type="ORF">NITINOP_0748</name>
</gene>
<evidence type="ECO:0000313" key="6">
    <source>
        <dbReference type="EMBL" id="CUQ65723.1"/>
    </source>
</evidence>
<name>A0A0S4KTR4_9BACT</name>
<dbReference type="SUPFAM" id="SSF69819">
    <property type="entry name" value="MTH1598-like"/>
    <property type="match status" value="1"/>
</dbReference>
<dbReference type="GO" id="GO:0046872">
    <property type="term" value="F:metal ion binding"/>
    <property type="evidence" value="ECO:0007669"/>
    <property type="project" value="UniProtKB-KW"/>
</dbReference>
<evidence type="ECO:0000256" key="1">
    <source>
        <dbReference type="ARBA" id="ARBA00007963"/>
    </source>
</evidence>
<sequence>MNQPTTHVSQTETAQVRWEHFPHQADMGVRGIGPTKEAAFEQAAMALTAVITNPESVRPVEAVSITCDAPDDELLLVDWLNALVYEMATRNMLFGRFAVQIHDHRLQATAWGEPVDVARHQPAVEVKGATYTALSVKEEQEPEGCWIAQCVVDV</sequence>
<keyword evidence="2" id="KW-0819">tRNA processing</keyword>
<evidence type="ECO:0000259" key="5">
    <source>
        <dbReference type="Pfam" id="PF01951"/>
    </source>
</evidence>
<dbReference type="AlphaFoldDB" id="A0A0S4KTR4"/>
<proteinExistence type="inferred from homology"/>
<comment type="similarity">
    <text evidence="1">Belongs to the archease family.</text>
</comment>
<dbReference type="Gene3D" id="3.55.10.10">
    <property type="entry name" value="Archease domain"/>
    <property type="match status" value="1"/>
</dbReference>
<reference evidence="7" key="1">
    <citation type="submission" date="2015-09" db="EMBL/GenBank/DDBJ databases">
        <authorList>
            <person name="Daims H."/>
        </authorList>
    </citation>
    <scope>NUCLEOTIDE SEQUENCE [LARGE SCALE GENOMIC DNA]</scope>
</reference>
<keyword evidence="4" id="KW-0106">Calcium</keyword>
<dbReference type="KEGG" id="nio:NITINOP_0748"/>
<organism evidence="6 7">
    <name type="scientific">Candidatus Nitrospira inopinata</name>
    <dbReference type="NCBI Taxonomy" id="1715989"/>
    <lineage>
        <taxon>Bacteria</taxon>
        <taxon>Pseudomonadati</taxon>
        <taxon>Nitrospirota</taxon>
        <taxon>Nitrospiria</taxon>
        <taxon>Nitrospirales</taxon>
        <taxon>Nitrospiraceae</taxon>
        <taxon>Nitrospira</taxon>
    </lineage>
</organism>
<evidence type="ECO:0000256" key="2">
    <source>
        <dbReference type="ARBA" id="ARBA00022694"/>
    </source>
</evidence>
<feature type="domain" description="Archease" evidence="5">
    <location>
        <begin position="18"/>
        <end position="154"/>
    </location>
</feature>
<dbReference type="PANTHER" id="PTHR12682:SF11">
    <property type="entry name" value="PROTEIN ARCHEASE"/>
    <property type="match status" value="1"/>
</dbReference>
<dbReference type="InterPro" id="IPR002804">
    <property type="entry name" value="Archease"/>
</dbReference>